<dbReference type="SMART" id="SM01002">
    <property type="entry name" value="AlaDh_PNT_C"/>
    <property type="match status" value="1"/>
</dbReference>
<dbReference type="SMART" id="SM01003">
    <property type="entry name" value="AlaDh_PNT_N"/>
    <property type="match status" value="1"/>
</dbReference>
<protein>
    <recommendedName>
        <fullName evidence="3">proton-translocating NAD(P)(+) transhydrogenase</fullName>
        <ecNumber evidence="3">7.1.1.1</ecNumber>
    </recommendedName>
</protein>
<accession>A0A4Q2KM13</accession>
<evidence type="ECO:0000256" key="4">
    <source>
        <dbReference type="ARBA" id="ARBA00022741"/>
    </source>
</evidence>
<gene>
    <name evidence="11" type="ORF">ETX26_06640</name>
</gene>
<dbReference type="GO" id="GO:0005886">
    <property type="term" value="C:plasma membrane"/>
    <property type="evidence" value="ECO:0007669"/>
    <property type="project" value="TreeGrafter"/>
</dbReference>
<dbReference type="EC" id="7.1.1.1" evidence="3"/>
<evidence type="ECO:0000256" key="6">
    <source>
        <dbReference type="ARBA" id="ARBA00022967"/>
    </source>
</evidence>
<dbReference type="InterPro" id="IPR008143">
    <property type="entry name" value="Ala_DH/PNT_CS2"/>
</dbReference>
<dbReference type="Proteomes" id="UP000293623">
    <property type="component" value="Unassembled WGS sequence"/>
</dbReference>
<evidence type="ECO:0000259" key="9">
    <source>
        <dbReference type="SMART" id="SM01002"/>
    </source>
</evidence>
<dbReference type="SUPFAM" id="SSF52283">
    <property type="entry name" value="Formate/glycerate dehydrogenase catalytic domain-like"/>
    <property type="match status" value="1"/>
</dbReference>
<evidence type="ECO:0000256" key="5">
    <source>
        <dbReference type="ARBA" id="ARBA00022857"/>
    </source>
</evidence>
<dbReference type="GO" id="GO:0050661">
    <property type="term" value="F:NADP binding"/>
    <property type="evidence" value="ECO:0007669"/>
    <property type="project" value="TreeGrafter"/>
</dbReference>
<evidence type="ECO:0000256" key="3">
    <source>
        <dbReference type="ARBA" id="ARBA00012943"/>
    </source>
</evidence>
<dbReference type="Pfam" id="PF05222">
    <property type="entry name" value="AlaDh_PNT_N"/>
    <property type="match status" value="1"/>
</dbReference>
<dbReference type="InterPro" id="IPR036291">
    <property type="entry name" value="NAD(P)-bd_dom_sf"/>
</dbReference>
<keyword evidence="6" id="KW-1278">Translocase</keyword>
<dbReference type="PANTHER" id="PTHR10160">
    <property type="entry name" value="NAD(P) TRANSHYDROGENASE"/>
    <property type="match status" value="1"/>
</dbReference>
<dbReference type="InterPro" id="IPR007698">
    <property type="entry name" value="AlaDH/PNT_NAD(H)-bd"/>
</dbReference>
<comment type="catalytic activity">
    <reaction evidence="8">
        <text>NAD(+) + NADPH + H(+)(in) = NADH + NADP(+) + H(+)(out)</text>
        <dbReference type="Rhea" id="RHEA:47992"/>
        <dbReference type="ChEBI" id="CHEBI:15378"/>
        <dbReference type="ChEBI" id="CHEBI:57540"/>
        <dbReference type="ChEBI" id="CHEBI:57783"/>
        <dbReference type="ChEBI" id="CHEBI:57945"/>
        <dbReference type="ChEBI" id="CHEBI:58349"/>
        <dbReference type="EC" id="7.1.1.1"/>
    </reaction>
</comment>
<evidence type="ECO:0000256" key="8">
    <source>
        <dbReference type="ARBA" id="ARBA00048202"/>
    </source>
</evidence>
<dbReference type="GO" id="GO:0006740">
    <property type="term" value="P:NADPH regeneration"/>
    <property type="evidence" value="ECO:0007669"/>
    <property type="project" value="TreeGrafter"/>
</dbReference>
<organism evidence="11 12">
    <name type="scientific">Pelagerythrobacter rhizovicinus</name>
    <dbReference type="NCBI Taxonomy" id="2268576"/>
    <lineage>
        <taxon>Bacteria</taxon>
        <taxon>Pseudomonadati</taxon>
        <taxon>Pseudomonadota</taxon>
        <taxon>Alphaproteobacteria</taxon>
        <taxon>Sphingomonadales</taxon>
        <taxon>Erythrobacteraceae</taxon>
        <taxon>Pelagerythrobacter</taxon>
    </lineage>
</organism>
<evidence type="ECO:0000259" key="10">
    <source>
        <dbReference type="SMART" id="SM01003"/>
    </source>
</evidence>
<feature type="domain" description="Alanine dehydrogenase/pyridine nucleotide transhydrogenase NAD(H)-binding" evidence="9">
    <location>
        <begin position="147"/>
        <end position="313"/>
    </location>
</feature>
<evidence type="ECO:0000256" key="2">
    <source>
        <dbReference type="ARBA" id="ARBA00005689"/>
    </source>
</evidence>
<dbReference type="CDD" id="cd05304">
    <property type="entry name" value="Rubrum_tdh"/>
    <property type="match status" value="1"/>
</dbReference>
<evidence type="ECO:0000256" key="7">
    <source>
        <dbReference type="ARBA" id="ARBA00023027"/>
    </source>
</evidence>
<keyword evidence="4" id="KW-0547">Nucleotide-binding</keyword>
<dbReference type="Gene3D" id="3.40.50.720">
    <property type="entry name" value="NAD(P)-binding Rossmann-like Domain"/>
    <property type="match status" value="2"/>
</dbReference>
<proteinExistence type="inferred from homology"/>
<sequence>MRIAVLKERAPGETRVAATPETVKKFVALGAAVAVEEGAGEAASVSDAAYREAGAELGSAAGVVKGADIVLGIQAPDAALLQGAKPGAWVAALFDPFGYRERVDVYAAAGFEALAMEFMPRITRAQSMDVLSSQSNLAGYKAVIAAADGYGRAFPMMMTAAGTIQAAKVFVMGVGVAGLQAIATARRLGAQVSATDVRSATKEQIQSLGAKPVFVESVAGIEGEGSGGYATEMSEEYQKAQAELVSGHIARQDIVITTALIPGRAAPRLISDAQIATMKPGSVIFDLAVAQGGNVEGSAADQVIEKHGVKIVGYSNTAAHLAADASALFARNHYNFLSAFWDKAAGRPVLDEEIGDAVRLTRGGEVVNERLKG</sequence>
<dbReference type="PANTHER" id="PTHR10160:SF19">
    <property type="entry name" value="PROTON-TRANSLOCATING NAD(P)(+) TRANSHYDROGENASE"/>
    <property type="match status" value="1"/>
</dbReference>
<dbReference type="AlphaFoldDB" id="A0A4Q2KM13"/>
<dbReference type="PROSITE" id="PS00837">
    <property type="entry name" value="ALADH_PNT_2"/>
    <property type="match status" value="1"/>
</dbReference>
<feature type="domain" description="Alanine dehydrogenase/pyridine nucleotide transhydrogenase N-terminal" evidence="10">
    <location>
        <begin position="4"/>
        <end position="138"/>
    </location>
</feature>
<comment type="function">
    <text evidence="1">The transhydrogenation between NADH and NADP is coupled to respiration and ATP hydrolysis and functions as a proton pump across the membrane.</text>
</comment>
<keyword evidence="5" id="KW-0521">NADP</keyword>
<dbReference type="OrthoDB" id="9804592at2"/>
<keyword evidence="12" id="KW-1185">Reference proteome</keyword>
<keyword evidence="7" id="KW-0520">NAD</keyword>
<evidence type="ECO:0000313" key="12">
    <source>
        <dbReference type="Proteomes" id="UP000293623"/>
    </source>
</evidence>
<dbReference type="GO" id="GO:0008750">
    <property type="term" value="F:proton-translocating NAD(P)+ transhydrogenase activity"/>
    <property type="evidence" value="ECO:0007669"/>
    <property type="project" value="UniProtKB-EC"/>
</dbReference>
<evidence type="ECO:0000313" key="11">
    <source>
        <dbReference type="EMBL" id="RXZ66365.1"/>
    </source>
</evidence>
<comment type="caution">
    <text evidence="11">The sequence shown here is derived from an EMBL/GenBank/DDBJ whole genome shotgun (WGS) entry which is preliminary data.</text>
</comment>
<name>A0A4Q2KM13_9SPHN</name>
<reference evidence="11 12" key="1">
    <citation type="submission" date="2019-01" db="EMBL/GenBank/DDBJ databases">
        <title>Altererythrobacter rhizovicinus sp. nov., isolated from the rhizosphere soil of Haloxylon ammodendron.</title>
        <authorList>
            <person name="Li H.-P."/>
            <person name="Gou J.-Y."/>
            <person name="Yao D."/>
            <person name="Han Q.-Q."/>
            <person name="Shao K.-Z."/>
            <person name="Zhao Q."/>
            <person name="Zhang J.-L."/>
        </authorList>
    </citation>
    <scope>NUCLEOTIDE SEQUENCE [LARGE SCALE GENOMIC DNA]</scope>
    <source>
        <strain evidence="11 12">AY-3R</strain>
    </source>
</reference>
<dbReference type="InterPro" id="IPR007886">
    <property type="entry name" value="AlaDH/PNT_N"/>
</dbReference>
<dbReference type="SUPFAM" id="SSF51735">
    <property type="entry name" value="NAD(P)-binding Rossmann-fold domains"/>
    <property type="match status" value="1"/>
</dbReference>
<dbReference type="RefSeq" id="WP_129523837.1">
    <property type="nucleotide sequence ID" value="NZ_SDPV01000001.1"/>
</dbReference>
<dbReference type="EMBL" id="SDPV01000001">
    <property type="protein sequence ID" value="RXZ66365.1"/>
    <property type="molecule type" value="Genomic_DNA"/>
</dbReference>
<dbReference type="GO" id="GO:0016491">
    <property type="term" value="F:oxidoreductase activity"/>
    <property type="evidence" value="ECO:0007669"/>
    <property type="project" value="InterPro"/>
</dbReference>
<dbReference type="Pfam" id="PF01262">
    <property type="entry name" value="AlaDh_PNT_C"/>
    <property type="match status" value="1"/>
</dbReference>
<comment type="similarity">
    <text evidence="2">Belongs to the AlaDH/PNT family.</text>
</comment>
<evidence type="ECO:0000256" key="1">
    <source>
        <dbReference type="ARBA" id="ARBA00003943"/>
    </source>
</evidence>